<accession>A0A9D5B3V6</accession>
<evidence type="ECO:0000313" key="2">
    <source>
        <dbReference type="EMBL" id="KAI5432893.1"/>
    </source>
</evidence>
<organism evidence="2 3">
    <name type="scientific">Pisum sativum</name>
    <name type="common">Garden pea</name>
    <name type="synonym">Lathyrus oleraceus</name>
    <dbReference type="NCBI Taxonomy" id="3888"/>
    <lineage>
        <taxon>Eukaryota</taxon>
        <taxon>Viridiplantae</taxon>
        <taxon>Streptophyta</taxon>
        <taxon>Embryophyta</taxon>
        <taxon>Tracheophyta</taxon>
        <taxon>Spermatophyta</taxon>
        <taxon>Magnoliopsida</taxon>
        <taxon>eudicotyledons</taxon>
        <taxon>Gunneridae</taxon>
        <taxon>Pentapetalae</taxon>
        <taxon>rosids</taxon>
        <taxon>fabids</taxon>
        <taxon>Fabales</taxon>
        <taxon>Fabaceae</taxon>
        <taxon>Papilionoideae</taxon>
        <taxon>50 kb inversion clade</taxon>
        <taxon>NPAAA clade</taxon>
        <taxon>Hologalegina</taxon>
        <taxon>IRL clade</taxon>
        <taxon>Fabeae</taxon>
        <taxon>Lathyrus</taxon>
    </lineage>
</organism>
<name>A0A9D5B3V6_PEA</name>
<keyword evidence="1" id="KW-0732">Signal</keyword>
<keyword evidence="3" id="KW-1185">Reference proteome</keyword>
<dbReference type="AlphaFoldDB" id="A0A9D5B3V6"/>
<reference evidence="2 3" key="1">
    <citation type="journal article" date="2022" name="Nat. Genet.">
        <title>Improved pea reference genome and pan-genome highlight genomic features and evolutionary characteristics.</title>
        <authorList>
            <person name="Yang T."/>
            <person name="Liu R."/>
            <person name="Luo Y."/>
            <person name="Hu S."/>
            <person name="Wang D."/>
            <person name="Wang C."/>
            <person name="Pandey M.K."/>
            <person name="Ge S."/>
            <person name="Xu Q."/>
            <person name="Li N."/>
            <person name="Li G."/>
            <person name="Huang Y."/>
            <person name="Saxena R.K."/>
            <person name="Ji Y."/>
            <person name="Li M."/>
            <person name="Yan X."/>
            <person name="He Y."/>
            <person name="Liu Y."/>
            <person name="Wang X."/>
            <person name="Xiang C."/>
            <person name="Varshney R.K."/>
            <person name="Ding H."/>
            <person name="Gao S."/>
            <person name="Zong X."/>
        </authorList>
    </citation>
    <scope>NUCLEOTIDE SEQUENCE [LARGE SCALE GENOMIC DNA]</scope>
    <source>
        <strain evidence="2 3">cv. Zhongwan 6</strain>
    </source>
</reference>
<evidence type="ECO:0000313" key="3">
    <source>
        <dbReference type="Proteomes" id="UP001058974"/>
    </source>
</evidence>
<proteinExistence type="predicted"/>
<feature type="signal peptide" evidence="1">
    <location>
        <begin position="1"/>
        <end position="26"/>
    </location>
</feature>
<feature type="chain" id="PRO_5039304092" evidence="1">
    <location>
        <begin position="27"/>
        <end position="158"/>
    </location>
</feature>
<gene>
    <name evidence="2" type="ORF">KIW84_020271</name>
</gene>
<dbReference type="Gramene" id="Psat02G0027100-T1">
    <property type="protein sequence ID" value="KAI5432893.1"/>
    <property type="gene ID" value="KIW84_020271"/>
</dbReference>
<dbReference type="Proteomes" id="UP001058974">
    <property type="component" value="Chromosome 2"/>
</dbReference>
<protein>
    <submittedName>
        <fullName evidence="2">Uncharacterized protein</fullName>
    </submittedName>
</protein>
<sequence length="158" mass="17958">MGFADRWIHWVMMCVTSVNYLGLVNMDKVGPIITGRGLQANLSEMKHLMDILHKYAQASAQEINMSKLEVFFTRNISGPTFDGLAHLIGVFHVLVLEILKVPLLEEVKEDCLVWKEGYNDNYSVKTGYKLLKKEQSTYLNLRVEGDLGSLWKIIAPKS</sequence>
<evidence type="ECO:0000256" key="1">
    <source>
        <dbReference type="SAM" id="SignalP"/>
    </source>
</evidence>
<comment type="caution">
    <text evidence="2">The sequence shown here is derived from an EMBL/GenBank/DDBJ whole genome shotgun (WGS) entry which is preliminary data.</text>
</comment>
<dbReference type="EMBL" id="JAMSHJ010000002">
    <property type="protein sequence ID" value="KAI5432893.1"/>
    <property type="molecule type" value="Genomic_DNA"/>
</dbReference>